<sequence length="255" mass="28342">MALQKPPQNKQLTKKPKVAVLEEDEFRATIDQIIERDFFPDIRKLRVEKRELVGSSIEADDLPEPASKQSLDGFLSTHTSEDNASFSKLLAAENKRRQERISSKRRLTMGGNPGCSRNALMFMPDGIAKPPVANDKQIIYQNTRFSETDVDIDDLESVISEATTAGYKTPEINGYRMVDLPTGFSIAPRTPRELAGLRLASPSAKRKGAKPPSKSASRADMLSPAAQRLLGRSQKYKSSADNSIRSAYNSPYVRR</sequence>
<reference evidence="5" key="1">
    <citation type="submission" date="2022-07" db="EMBL/GenBank/DDBJ databases">
        <title>Phylogenomic reconstructions and comparative analyses of Kickxellomycotina fungi.</title>
        <authorList>
            <person name="Reynolds N.K."/>
            <person name="Stajich J.E."/>
            <person name="Barry K."/>
            <person name="Grigoriev I.V."/>
            <person name="Crous P."/>
            <person name="Smith M.E."/>
        </authorList>
    </citation>
    <scope>NUCLEOTIDE SEQUENCE</scope>
    <source>
        <strain evidence="5">NRRL 1566</strain>
    </source>
</reference>
<dbReference type="PANTHER" id="PTHR12940:SF0">
    <property type="entry name" value="SPLICING FACTOR ESS-2 HOMOLOG"/>
    <property type="match status" value="1"/>
</dbReference>
<dbReference type="AlphaFoldDB" id="A0A9W8LYU1"/>
<dbReference type="GO" id="GO:0071013">
    <property type="term" value="C:catalytic step 2 spliceosome"/>
    <property type="evidence" value="ECO:0007669"/>
    <property type="project" value="TreeGrafter"/>
</dbReference>
<evidence type="ECO:0000313" key="6">
    <source>
        <dbReference type="Proteomes" id="UP001139887"/>
    </source>
</evidence>
<evidence type="ECO:0000313" key="5">
    <source>
        <dbReference type="EMBL" id="KAJ2850670.1"/>
    </source>
</evidence>
<organism evidence="5 6">
    <name type="scientific">Coemansia brasiliensis</name>
    <dbReference type="NCBI Taxonomy" id="2650707"/>
    <lineage>
        <taxon>Eukaryota</taxon>
        <taxon>Fungi</taxon>
        <taxon>Fungi incertae sedis</taxon>
        <taxon>Zoopagomycota</taxon>
        <taxon>Kickxellomycotina</taxon>
        <taxon>Kickxellomycetes</taxon>
        <taxon>Kickxellales</taxon>
        <taxon>Kickxellaceae</taxon>
        <taxon>Coemansia</taxon>
    </lineage>
</organism>
<comment type="similarity">
    <text evidence="2">Belongs to the ESS2 family.</text>
</comment>
<protein>
    <submittedName>
        <fullName evidence="5">Uncharacterized protein</fullName>
    </submittedName>
</protein>
<evidence type="ECO:0000256" key="4">
    <source>
        <dbReference type="SAM" id="MobiDB-lite"/>
    </source>
</evidence>
<dbReference type="Proteomes" id="UP001139887">
    <property type="component" value="Unassembled WGS sequence"/>
</dbReference>
<comment type="caution">
    <text evidence="5">The sequence shown here is derived from an EMBL/GenBank/DDBJ whole genome shotgun (WGS) entry which is preliminary data.</text>
</comment>
<proteinExistence type="inferred from homology"/>
<feature type="compositionally biased region" description="Polar residues" evidence="4">
    <location>
        <begin position="236"/>
        <end position="249"/>
    </location>
</feature>
<keyword evidence="3" id="KW-0539">Nucleus</keyword>
<feature type="region of interest" description="Disordered" evidence="4">
    <location>
        <begin position="197"/>
        <end position="255"/>
    </location>
</feature>
<dbReference type="InterPro" id="IPR019148">
    <property type="entry name" value="Nuclear_protein_DGCR14_ESS-2"/>
</dbReference>
<dbReference type="EMBL" id="JANBUW010000026">
    <property type="protein sequence ID" value="KAJ2850670.1"/>
    <property type="molecule type" value="Genomic_DNA"/>
</dbReference>
<comment type="subcellular location">
    <subcellularLocation>
        <location evidence="1">Nucleus</location>
    </subcellularLocation>
</comment>
<keyword evidence="6" id="KW-1185">Reference proteome</keyword>
<name>A0A9W8LYU1_9FUNG</name>
<gene>
    <name evidence="5" type="ORF">IWW36_001714</name>
</gene>
<accession>A0A9W8LYU1</accession>
<dbReference type="Pfam" id="PF09751">
    <property type="entry name" value="Es2"/>
    <property type="match status" value="2"/>
</dbReference>
<evidence type="ECO:0000256" key="2">
    <source>
        <dbReference type="ARBA" id="ARBA00009072"/>
    </source>
</evidence>
<dbReference type="PANTHER" id="PTHR12940">
    <property type="entry name" value="ES-2 PROTEIN - RELATED"/>
    <property type="match status" value="1"/>
</dbReference>
<dbReference type="OrthoDB" id="19679at2759"/>
<feature type="region of interest" description="Disordered" evidence="4">
    <location>
        <begin position="54"/>
        <end position="79"/>
    </location>
</feature>
<evidence type="ECO:0000256" key="3">
    <source>
        <dbReference type="ARBA" id="ARBA00023242"/>
    </source>
</evidence>
<evidence type="ECO:0000256" key="1">
    <source>
        <dbReference type="ARBA" id="ARBA00004123"/>
    </source>
</evidence>